<dbReference type="PANTHER" id="PTHR10426">
    <property type="entry name" value="STRICTOSIDINE SYNTHASE-RELATED"/>
    <property type="match status" value="1"/>
</dbReference>
<comment type="caution">
    <text evidence="6">The sequence shown here is derived from an EMBL/GenBank/DDBJ whole genome shotgun (WGS) entry which is preliminary data.</text>
</comment>
<dbReference type="InterPro" id="IPR018119">
    <property type="entry name" value="Strictosidine_synth_cons-reg"/>
</dbReference>
<dbReference type="OrthoDB" id="5307922at2759"/>
<dbReference type="Gene3D" id="2.120.10.30">
    <property type="entry name" value="TolB, C-terminal domain"/>
    <property type="match status" value="1"/>
</dbReference>
<keyword evidence="2" id="KW-0597">Phosphoprotein</keyword>
<keyword evidence="3" id="KW-0325">Glycoprotein</keyword>
<dbReference type="InterPro" id="IPR011042">
    <property type="entry name" value="6-blade_b-propeller_TolB-like"/>
</dbReference>
<dbReference type="SUPFAM" id="SSF63829">
    <property type="entry name" value="Calcium-dependent phosphotriesterase"/>
    <property type="match status" value="1"/>
</dbReference>
<gene>
    <name evidence="6" type="ORF">CAUJ_LOCUS16112</name>
</gene>
<dbReference type="Pfam" id="PF03088">
    <property type="entry name" value="Str_synth"/>
    <property type="match status" value="1"/>
</dbReference>
<evidence type="ECO:0000256" key="1">
    <source>
        <dbReference type="ARBA" id="ARBA00009191"/>
    </source>
</evidence>
<protein>
    <recommendedName>
        <fullName evidence="5">Strictosidine synthase conserved region domain-containing protein</fullName>
    </recommendedName>
</protein>
<feature type="transmembrane region" description="Helical" evidence="4">
    <location>
        <begin position="7"/>
        <end position="26"/>
    </location>
</feature>
<dbReference type="EMBL" id="CAJGYM010000256">
    <property type="protein sequence ID" value="CAD6200215.1"/>
    <property type="molecule type" value="Genomic_DNA"/>
</dbReference>
<evidence type="ECO:0000313" key="6">
    <source>
        <dbReference type="EMBL" id="CAD6200215.1"/>
    </source>
</evidence>
<dbReference type="GO" id="GO:0012505">
    <property type="term" value="C:endomembrane system"/>
    <property type="evidence" value="ECO:0007669"/>
    <property type="project" value="TreeGrafter"/>
</dbReference>
<keyword evidence="4" id="KW-0472">Membrane</keyword>
<evidence type="ECO:0000256" key="3">
    <source>
        <dbReference type="ARBA" id="ARBA00023180"/>
    </source>
</evidence>
<accession>A0A8S1HU49</accession>
<organism evidence="6 7">
    <name type="scientific">Caenorhabditis auriculariae</name>
    <dbReference type="NCBI Taxonomy" id="2777116"/>
    <lineage>
        <taxon>Eukaryota</taxon>
        <taxon>Metazoa</taxon>
        <taxon>Ecdysozoa</taxon>
        <taxon>Nematoda</taxon>
        <taxon>Chromadorea</taxon>
        <taxon>Rhabditida</taxon>
        <taxon>Rhabditina</taxon>
        <taxon>Rhabditomorpha</taxon>
        <taxon>Rhabditoidea</taxon>
        <taxon>Rhabditidae</taxon>
        <taxon>Peloderinae</taxon>
        <taxon>Caenorhabditis</taxon>
    </lineage>
</organism>
<comment type="similarity">
    <text evidence="1">Belongs to the strictosidine synthase family.</text>
</comment>
<keyword evidence="4" id="KW-0812">Transmembrane</keyword>
<evidence type="ECO:0000256" key="4">
    <source>
        <dbReference type="SAM" id="Phobius"/>
    </source>
</evidence>
<evidence type="ECO:0000259" key="5">
    <source>
        <dbReference type="Pfam" id="PF03088"/>
    </source>
</evidence>
<dbReference type="AlphaFoldDB" id="A0A8S1HU49"/>
<keyword evidence="7" id="KW-1185">Reference proteome</keyword>
<sequence length="384" mass="43387">MGTMGKVFIYGLIGLVVSWAALYVRYSNEENRDARKYRLPSPPELVGPLEPNQWLESPQYILKGKIDGPESIEVDDEAIYASLVDGRVVKIVDGEIVAEVRFSKERKGCGKFDMEPTCGRPLGIRKLDGDRFVVVDAYLGIFLVDFAKQPPSFEQVYKSSTPIQGRVPRFLNDIDVLNNDEIVFSDSSYKHDRRHFMLALLEQSSNGRIIHYKLSTRKATVLLENLYFPNGVQLFADKKSLLFAECGMARIKRLWLDSKKVEIFAANLPGMPDNIRLDKEGFFWVGLAAVRQSKASSLFDVLGPLPGIRQFLIDIVPARLWKPMLSMFKKPHALVVALDQKGEVVRSLHDTTGKFVEDVSQATPWQNSLYLGSFHSPYIAKINL</sequence>
<evidence type="ECO:0000256" key="2">
    <source>
        <dbReference type="ARBA" id="ARBA00022553"/>
    </source>
</evidence>
<dbReference type="Proteomes" id="UP000835052">
    <property type="component" value="Unassembled WGS sequence"/>
</dbReference>
<reference evidence="6" key="1">
    <citation type="submission" date="2020-10" db="EMBL/GenBank/DDBJ databases">
        <authorList>
            <person name="Kikuchi T."/>
        </authorList>
    </citation>
    <scope>NUCLEOTIDE SEQUENCE</scope>
    <source>
        <strain evidence="6">NKZ352</strain>
    </source>
</reference>
<dbReference type="GO" id="GO:0016787">
    <property type="term" value="F:hydrolase activity"/>
    <property type="evidence" value="ECO:0007669"/>
    <property type="project" value="TreeGrafter"/>
</dbReference>
<feature type="domain" description="Strictosidine synthase conserved region" evidence="5">
    <location>
        <begin position="172"/>
        <end position="257"/>
    </location>
</feature>
<dbReference type="Pfam" id="PF20067">
    <property type="entry name" value="SSL_N"/>
    <property type="match status" value="1"/>
</dbReference>
<proteinExistence type="inferred from homology"/>
<keyword evidence="4" id="KW-1133">Transmembrane helix</keyword>
<name>A0A8S1HU49_9PELO</name>
<evidence type="ECO:0000313" key="7">
    <source>
        <dbReference type="Proteomes" id="UP000835052"/>
    </source>
</evidence>
<dbReference type="PANTHER" id="PTHR10426:SF88">
    <property type="entry name" value="ADIPOCYTE PLASMA MEMBRANE-ASSOCIATED PROTEIN HEMOMUCIN-RELATED"/>
    <property type="match status" value="1"/>
</dbReference>